<dbReference type="Gene3D" id="3.30.40.250">
    <property type="match status" value="1"/>
</dbReference>
<dbReference type="PANTHER" id="PTHR37809:SF1">
    <property type="entry name" value="RIBOSOMAL PROTEIN S12 METHYLTHIOTRANSFERASE ACCESSORY FACTOR YCAO"/>
    <property type="match status" value="1"/>
</dbReference>
<dbReference type="EMBL" id="SACS01000001">
    <property type="protein sequence ID" value="RVU41958.1"/>
    <property type="molecule type" value="Genomic_DNA"/>
</dbReference>
<evidence type="ECO:0000313" key="3">
    <source>
        <dbReference type="Proteomes" id="UP000283077"/>
    </source>
</evidence>
<evidence type="ECO:0000313" key="2">
    <source>
        <dbReference type="EMBL" id="RVU41958.1"/>
    </source>
</evidence>
<organism evidence="2 3">
    <name type="scientific">Rheinheimera riviphila</name>
    <dbReference type="NCBI Taxonomy" id="1834037"/>
    <lineage>
        <taxon>Bacteria</taxon>
        <taxon>Pseudomonadati</taxon>
        <taxon>Pseudomonadota</taxon>
        <taxon>Gammaproteobacteria</taxon>
        <taxon>Chromatiales</taxon>
        <taxon>Chromatiaceae</taxon>
        <taxon>Rheinheimera</taxon>
    </lineage>
</organism>
<evidence type="ECO:0000259" key="1">
    <source>
        <dbReference type="PROSITE" id="PS51664"/>
    </source>
</evidence>
<dbReference type="RefSeq" id="WP_127697336.1">
    <property type="nucleotide sequence ID" value="NZ_SACS01000001.1"/>
</dbReference>
<gene>
    <name evidence="2" type="ORF">EOE67_01855</name>
</gene>
<comment type="caution">
    <text evidence="2">The sequence shown here is derived from an EMBL/GenBank/DDBJ whole genome shotgun (WGS) entry which is preliminary data.</text>
</comment>
<dbReference type="InterPro" id="IPR003776">
    <property type="entry name" value="YcaO-like_dom"/>
</dbReference>
<dbReference type="OrthoDB" id="109999at2"/>
<name>A0A437R596_9GAMM</name>
<sequence>MSPQIQSSAINQHYMTLPYQVTNYESKGYEEINSYYYPRGPIKRVVSYFRGSGGLIMYTGNCEFYEFDHIARDVLGRNSFESSVQRTIFGGGKGFDLPTMMASSLGEVVERAMGSLVSFEYDDKIVYGSYHTLTGQGYHCMHPAELPLFADEQYATTGFQYDKFTESTFTGWVKGCYLLDEEKIIWVPSQIVMPFSMLHPKERMFCYATSGGLSTHITKELAVYHGISEVLERDAVNVHWNTGHAPQIIELDCIPNDYRVRRILAHAQTLVDDIKLYLHSTDIEGFYTVTAVGFMKGFNKYNYISGGGGGLSIEDAILSALGEFAQAEGSSRIILNCPQWAYSERVKELFFVEEDVPVEKFDIFYKVIGHYGYPSHAKNLQWYLEGSGTVKLSELMENKKLSGHTKYEKILNITKAHNLDPIFFDFTLPCLNIVRLHKVFIKGLTPPYLHSMPSYGVDRYYELPQKLNWKDRKLTFDDLTKSPQPYP</sequence>
<dbReference type="PROSITE" id="PS51664">
    <property type="entry name" value="YCAO"/>
    <property type="match status" value="1"/>
</dbReference>
<dbReference type="Pfam" id="PF02624">
    <property type="entry name" value="YcaO"/>
    <property type="match status" value="1"/>
</dbReference>
<keyword evidence="3" id="KW-1185">Reference proteome</keyword>
<proteinExistence type="predicted"/>
<dbReference type="Gene3D" id="3.30.160.660">
    <property type="match status" value="1"/>
</dbReference>
<dbReference type="Gene3D" id="3.30.1330.230">
    <property type="match status" value="1"/>
</dbReference>
<feature type="domain" description="YcaO" evidence="1">
    <location>
        <begin position="92"/>
        <end position="487"/>
    </location>
</feature>
<dbReference type="Proteomes" id="UP000283077">
    <property type="component" value="Unassembled WGS sequence"/>
</dbReference>
<dbReference type="AlphaFoldDB" id="A0A437R596"/>
<accession>A0A437R596</accession>
<protein>
    <recommendedName>
        <fullName evidence="1">YcaO domain-containing protein</fullName>
    </recommendedName>
</protein>
<reference evidence="2 3" key="1">
    <citation type="submission" date="2019-01" db="EMBL/GenBank/DDBJ databases">
        <authorList>
            <person name="Chen W.-M."/>
        </authorList>
    </citation>
    <scope>NUCLEOTIDE SEQUENCE [LARGE SCALE GENOMIC DNA]</scope>
    <source>
        <strain evidence="2 3">KYPC3</strain>
    </source>
</reference>
<dbReference type="PANTHER" id="PTHR37809">
    <property type="entry name" value="RIBOSOMAL PROTEIN S12 METHYLTHIOTRANSFERASE ACCESSORY FACTOR YCAO"/>
    <property type="match status" value="1"/>
</dbReference>